<reference evidence="3 4" key="1">
    <citation type="submission" date="2016-08" db="EMBL/GenBank/DDBJ databases">
        <title>Whole genome shotgun sequence of Pichia membranifaciens KS47-1.</title>
        <authorList>
            <person name="Konishi M."/>
            <person name="Ishida M."/>
            <person name="Arakawa T."/>
            <person name="Kato Y."/>
            <person name="Horiuchi J."/>
        </authorList>
    </citation>
    <scope>NUCLEOTIDE SEQUENCE [LARGE SCALE GENOMIC DNA]</scope>
    <source>
        <strain evidence="3 4">KS47-1</strain>
    </source>
</reference>
<dbReference type="OrthoDB" id="3991258at2759"/>
<keyword evidence="2" id="KW-1133">Transmembrane helix</keyword>
<gene>
    <name evidence="3" type="ORF">PMKS-000273</name>
</gene>
<keyword evidence="2" id="KW-0812">Transmembrane</keyword>
<feature type="region of interest" description="Disordered" evidence="1">
    <location>
        <begin position="180"/>
        <end position="217"/>
    </location>
</feature>
<feature type="compositionally biased region" description="Basic and acidic residues" evidence="1">
    <location>
        <begin position="192"/>
        <end position="204"/>
    </location>
</feature>
<sequence>MKCNRLVLQNLTSTSQKTFGEVLSNKSTPSRNLKQVKQRPPGYDILESKFSSQIGELRQFLRKASQSENTHFGSKDDVMKLIDNYATFGIDLGGDSKDSKKKAVIDKQLSVVQRKMIMAAYAKAGKKKGGDVRMVKKPGTTQADRVKLALLMRRNWPLLEYVARESGVEILKQEHQESWVFEDELEDPEMDEIPKGSKDGEKNDPTSPRQGSNDGYTGFNSLLKKLNKVHQTKAIHVLPQMTTFEAHPTISHTNTHVEIPDSEVQGLQDFLQNAKQVSEDRNELLFRAKVNYEWSKNLLSEEPRTIENHNFFTPVCVPKTLIPIHEYGLQKTIEAQEEMVKSLPNSDVEKIDILKIYADGSSGTLTNDNFIYWQGDIENLYTILSRLQHPKNFKTNLLKYLKIGWVPVSSEEREIVMVRDNSQYRYNIVKRGIVVGAVGVCVMLSIIGIAL</sequence>
<dbReference type="EMBL" id="BDGI01000009">
    <property type="protein sequence ID" value="GAV26817.1"/>
    <property type="molecule type" value="Genomic_DNA"/>
</dbReference>
<feature type="transmembrane region" description="Helical" evidence="2">
    <location>
        <begin position="432"/>
        <end position="450"/>
    </location>
</feature>
<evidence type="ECO:0000313" key="4">
    <source>
        <dbReference type="Proteomes" id="UP000186136"/>
    </source>
</evidence>
<protein>
    <submittedName>
        <fullName evidence="3">Uncharacterized protein</fullName>
    </submittedName>
</protein>
<dbReference type="Proteomes" id="UP000186136">
    <property type="component" value="Unassembled WGS sequence"/>
</dbReference>
<accession>A0A1Q2YB96</accession>
<dbReference type="AlphaFoldDB" id="A0A1Q2YB96"/>
<feature type="compositionally biased region" description="Polar residues" evidence="1">
    <location>
        <begin position="205"/>
        <end position="217"/>
    </location>
</feature>
<proteinExistence type="predicted"/>
<name>A0A1Q2YB96_9ASCO</name>
<comment type="caution">
    <text evidence="3">The sequence shown here is derived from an EMBL/GenBank/DDBJ whole genome shotgun (WGS) entry which is preliminary data.</text>
</comment>
<evidence type="ECO:0000256" key="2">
    <source>
        <dbReference type="SAM" id="Phobius"/>
    </source>
</evidence>
<evidence type="ECO:0000256" key="1">
    <source>
        <dbReference type="SAM" id="MobiDB-lite"/>
    </source>
</evidence>
<keyword evidence="2" id="KW-0472">Membrane</keyword>
<evidence type="ECO:0000313" key="3">
    <source>
        <dbReference type="EMBL" id="GAV26817.1"/>
    </source>
</evidence>
<organism evidence="3 4">
    <name type="scientific">Pichia membranifaciens</name>
    <dbReference type="NCBI Taxonomy" id="4926"/>
    <lineage>
        <taxon>Eukaryota</taxon>
        <taxon>Fungi</taxon>
        <taxon>Dikarya</taxon>
        <taxon>Ascomycota</taxon>
        <taxon>Saccharomycotina</taxon>
        <taxon>Pichiomycetes</taxon>
        <taxon>Pichiales</taxon>
        <taxon>Pichiaceae</taxon>
        <taxon>Pichia</taxon>
    </lineage>
</organism>
<keyword evidence="4" id="KW-1185">Reference proteome</keyword>
<feature type="compositionally biased region" description="Acidic residues" evidence="1">
    <location>
        <begin position="180"/>
        <end position="191"/>
    </location>
</feature>